<name>A0A232ENN6_9HYME</name>
<sequence>MRRECHRWRARIHLGIARILIYIPARSAISPFAQLHSRTLLSTCGKVVLCAR</sequence>
<evidence type="ECO:0000313" key="2">
    <source>
        <dbReference type="Proteomes" id="UP000215335"/>
    </source>
</evidence>
<reference evidence="1 2" key="1">
    <citation type="journal article" date="2017" name="Curr. Biol.">
        <title>The Evolution of Venom by Co-option of Single-Copy Genes.</title>
        <authorList>
            <person name="Martinson E.O."/>
            <person name="Mrinalini"/>
            <person name="Kelkar Y.D."/>
            <person name="Chang C.H."/>
            <person name="Werren J.H."/>
        </authorList>
    </citation>
    <scope>NUCLEOTIDE SEQUENCE [LARGE SCALE GENOMIC DNA]</scope>
    <source>
        <strain evidence="1 2">Alberta</strain>
        <tissue evidence="1">Whole body</tissue>
    </source>
</reference>
<dbReference type="AlphaFoldDB" id="A0A232ENN6"/>
<comment type="caution">
    <text evidence="1">The sequence shown here is derived from an EMBL/GenBank/DDBJ whole genome shotgun (WGS) entry which is preliminary data.</text>
</comment>
<protein>
    <submittedName>
        <fullName evidence="1">Uncharacterized protein</fullName>
    </submittedName>
</protein>
<accession>A0A232ENN6</accession>
<dbReference type="Proteomes" id="UP000215335">
    <property type="component" value="Unassembled WGS sequence"/>
</dbReference>
<dbReference type="EMBL" id="NNAY01003122">
    <property type="protein sequence ID" value="OXU19941.1"/>
    <property type="molecule type" value="Genomic_DNA"/>
</dbReference>
<keyword evidence="2" id="KW-1185">Reference proteome</keyword>
<organism evidence="1 2">
    <name type="scientific">Trichomalopsis sarcophagae</name>
    <dbReference type="NCBI Taxonomy" id="543379"/>
    <lineage>
        <taxon>Eukaryota</taxon>
        <taxon>Metazoa</taxon>
        <taxon>Ecdysozoa</taxon>
        <taxon>Arthropoda</taxon>
        <taxon>Hexapoda</taxon>
        <taxon>Insecta</taxon>
        <taxon>Pterygota</taxon>
        <taxon>Neoptera</taxon>
        <taxon>Endopterygota</taxon>
        <taxon>Hymenoptera</taxon>
        <taxon>Apocrita</taxon>
        <taxon>Proctotrupomorpha</taxon>
        <taxon>Chalcidoidea</taxon>
        <taxon>Pteromalidae</taxon>
        <taxon>Pteromalinae</taxon>
        <taxon>Trichomalopsis</taxon>
    </lineage>
</organism>
<proteinExistence type="predicted"/>
<gene>
    <name evidence="1" type="ORF">TSAR_009932</name>
</gene>
<evidence type="ECO:0000313" key="1">
    <source>
        <dbReference type="EMBL" id="OXU19941.1"/>
    </source>
</evidence>